<accession>A0A1C1CXX2</accession>
<dbReference type="VEuPathDB" id="FungiDB:CLCR_11077"/>
<feature type="compositionally biased region" description="Polar residues" evidence="1">
    <location>
        <begin position="1"/>
        <end position="10"/>
    </location>
</feature>
<reference evidence="3" key="1">
    <citation type="submission" date="2015-07" db="EMBL/GenBank/DDBJ databases">
        <authorList>
            <person name="Teixeira M.M."/>
            <person name="Souza R.C."/>
            <person name="Almeida L.G."/>
            <person name="Vicente V.A."/>
            <person name="de Hoog S."/>
            <person name="Bocca A.L."/>
            <person name="de Almeida S.R."/>
            <person name="Vasconcelos A.T."/>
            <person name="Felipe M.S."/>
        </authorList>
    </citation>
    <scope>NUCLEOTIDE SEQUENCE [LARGE SCALE GENOMIC DNA]</scope>
    <source>
        <strain evidence="3">KSF</strain>
    </source>
</reference>
<feature type="region of interest" description="Disordered" evidence="1">
    <location>
        <begin position="64"/>
        <end position="94"/>
    </location>
</feature>
<feature type="compositionally biased region" description="Basic and acidic residues" evidence="1">
    <location>
        <begin position="13"/>
        <end position="23"/>
    </location>
</feature>
<dbReference type="VEuPathDB" id="FungiDB:G647_00366"/>
<gene>
    <name evidence="2" type="ORF">CLCR_11077</name>
</gene>
<dbReference type="AlphaFoldDB" id="A0A1C1CXX2"/>
<dbReference type="OrthoDB" id="4161501at2759"/>
<name>A0A1C1CXX2_9EURO</name>
<proteinExistence type="predicted"/>
<dbReference type="Proteomes" id="UP000094526">
    <property type="component" value="Unassembled WGS sequence"/>
</dbReference>
<evidence type="ECO:0000256" key="1">
    <source>
        <dbReference type="SAM" id="MobiDB-lite"/>
    </source>
</evidence>
<comment type="caution">
    <text evidence="2">The sequence shown here is derived from an EMBL/GenBank/DDBJ whole genome shotgun (WGS) entry which is preliminary data.</text>
</comment>
<evidence type="ECO:0000313" key="2">
    <source>
        <dbReference type="EMBL" id="OCT53397.1"/>
    </source>
</evidence>
<protein>
    <submittedName>
        <fullName evidence="2">Uncharacterized protein</fullName>
    </submittedName>
</protein>
<dbReference type="EMBL" id="LGRB01000008">
    <property type="protein sequence ID" value="OCT53397.1"/>
    <property type="molecule type" value="Genomic_DNA"/>
</dbReference>
<keyword evidence="3" id="KW-1185">Reference proteome</keyword>
<evidence type="ECO:0000313" key="3">
    <source>
        <dbReference type="Proteomes" id="UP000094526"/>
    </source>
</evidence>
<organism evidence="2 3">
    <name type="scientific">Cladophialophora carrionii</name>
    <dbReference type="NCBI Taxonomy" id="86049"/>
    <lineage>
        <taxon>Eukaryota</taxon>
        <taxon>Fungi</taxon>
        <taxon>Dikarya</taxon>
        <taxon>Ascomycota</taxon>
        <taxon>Pezizomycotina</taxon>
        <taxon>Eurotiomycetes</taxon>
        <taxon>Chaetothyriomycetidae</taxon>
        <taxon>Chaetothyriales</taxon>
        <taxon>Herpotrichiellaceae</taxon>
        <taxon>Cladophialophora</taxon>
    </lineage>
</organism>
<feature type="region of interest" description="Disordered" evidence="1">
    <location>
        <begin position="1"/>
        <end position="29"/>
    </location>
</feature>
<sequence length="94" mass="10101">MSSSTDTPASTRGDAKSSKEENKQPPSAIYTRIVAWGTTTGKLYLDDVRLDDASTRSNVWEHLFGKAGGKKDQDQHHGGQSATVAERPPTGKGK</sequence>